<dbReference type="OrthoDB" id="6045038at2759"/>
<dbReference type="InterPro" id="IPR052281">
    <property type="entry name" value="GAREM"/>
</dbReference>
<evidence type="ECO:0000313" key="3">
    <source>
        <dbReference type="Proteomes" id="UP000507470"/>
    </source>
</evidence>
<keyword evidence="3" id="KW-1185">Reference proteome</keyword>
<feature type="compositionally biased region" description="Basic and acidic residues" evidence="1">
    <location>
        <begin position="384"/>
        <end position="396"/>
    </location>
</feature>
<sequence>MDLSAVQGKLCPQNVILDCNIVTVTGEQVPTGTEICVLLCEQLVLCAGDGDYLNVNVHSSTKTTDRHEKIYLNPGNQELFADIHCNGETYKTIDELCRAYPRFFSCNNDFFAVGKEDCTVRVNSGEKLEFNTIQCIETSSGAIDKSGQQTYTNVRITTKTSNVVLCNRNNCEIQIPSTCKYTFKGLEDPNHYTPRELLENFPLPRQVRLVDESLYRLGLPYLCSNELDLESFTTNCFLLFTSELKTGPPLSGFELRHQVKCCELVDPKAVKIRRRIDNSQIGEKFSTIFLFEKSQGDQVVFSVLGRKCSTPVSRLNAGRQHYIDMNISKGKTGAHKLSSSDSGFADADLELCTSTLTVEKGRTSSNNQQLSDGYNAPSRQTKLRYSECHTSDRLSTQEEYLNPIDDGDNPSDRSSGEYVDVRLDREKTPPLPERKYLDPPIPSKDNQTKYDINIADTEQVKAKKGANTESETDNKELEKRSDITRISQPESDLRSMTMIELENLLKSVKLDKFAEMCCAEQIDGDFFMDMTDEILKEEPFSLNRFEILKAKKLQGGWKPK</sequence>
<dbReference type="AlphaFoldDB" id="A0A6J8AFV4"/>
<dbReference type="PANTHER" id="PTHR14454:SF11">
    <property type="entry name" value="SERRANO, ISOFORM F"/>
    <property type="match status" value="1"/>
</dbReference>
<gene>
    <name evidence="2" type="ORF">MCOR_7407</name>
</gene>
<feature type="compositionally biased region" description="Basic and acidic residues" evidence="1">
    <location>
        <begin position="410"/>
        <end position="437"/>
    </location>
</feature>
<proteinExistence type="predicted"/>
<name>A0A6J8AFV4_MYTCO</name>
<feature type="region of interest" description="Disordered" evidence="1">
    <location>
        <begin position="360"/>
        <end position="480"/>
    </location>
</feature>
<accession>A0A6J8AFV4</accession>
<evidence type="ECO:0000313" key="2">
    <source>
        <dbReference type="EMBL" id="CAC5367537.1"/>
    </source>
</evidence>
<dbReference type="InterPro" id="IPR013761">
    <property type="entry name" value="SAM/pointed_sf"/>
</dbReference>
<feature type="compositionally biased region" description="Polar residues" evidence="1">
    <location>
        <begin position="360"/>
        <end position="380"/>
    </location>
</feature>
<dbReference type="PANTHER" id="PTHR14454">
    <property type="entry name" value="GRB2-ASSOCIATED AND REGULATOR OF MAPK PROTEIN FAMILY MEMBER"/>
    <property type="match status" value="1"/>
</dbReference>
<dbReference type="Proteomes" id="UP000507470">
    <property type="component" value="Unassembled WGS sequence"/>
</dbReference>
<dbReference type="Gene3D" id="1.10.150.50">
    <property type="entry name" value="Transcription Factor, Ets-1"/>
    <property type="match status" value="1"/>
</dbReference>
<reference evidence="2 3" key="1">
    <citation type="submission" date="2020-06" db="EMBL/GenBank/DDBJ databases">
        <authorList>
            <person name="Li R."/>
            <person name="Bekaert M."/>
        </authorList>
    </citation>
    <scope>NUCLEOTIDE SEQUENCE [LARGE SCALE GENOMIC DNA]</scope>
    <source>
        <strain evidence="3">wild</strain>
    </source>
</reference>
<organism evidence="2 3">
    <name type="scientific">Mytilus coruscus</name>
    <name type="common">Sea mussel</name>
    <dbReference type="NCBI Taxonomy" id="42192"/>
    <lineage>
        <taxon>Eukaryota</taxon>
        <taxon>Metazoa</taxon>
        <taxon>Spiralia</taxon>
        <taxon>Lophotrochozoa</taxon>
        <taxon>Mollusca</taxon>
        <taxon>Bivalvia</taxon>
        <taxon>Autobranchia</taxon>
        <taxon>Pteriomorphia</taxon>
        <taxon>Mytilida</taxon>
        <taxon>Mytiloidea</taxon>
        <taxon>Mytilidae</taxon>
        <taxon>Mytilinae</taxon>
        <taxon>Mytilus</taxon>
    </lineage>
</organism>
<evidence type="ECO:0000256" key="1">
    <source>
        <dbReference type="SAM" id="MobiDB-lite"/>
    </source>
</evidence>
<dbReference type="EMBL" id="CACVKT020001362">
    <property type="protein sequence ID" value="CAC5367537.1"/>
    <property type="molecule type" value="Genomic_DNA"/>
</dbReference>
<protein>
    <submittedName>
        <fullName evidence="2">Uncharacterized protein</fullName>
    </submittedName>
</protein>